<reference evidence="2 3" key="1">
    <citation type="submission" date="2013-08" db="EMBL/GenBank/DDBJ databases">
        <title>The genome sequence of Knoellia aerolata.</title>
        <authorList>
            <person name="Zhu W."/>
            <person name="Wang G."/>
        </authorList>
    </citation>
    <scope>NUCLEOTIDE SEQUENCE [LARGE SCALE GENOMIC DNA]</scope>
    <source>
        <strain evidence="2 3">DSM 18566</strain>
    </source>
</reference>
<dbReference type="RefSeq" id="WP_084108919.1">
    <property type="nucleotide sequence ID" value="NZ_AVPL01000038.1"/>
</dbReference>
<dbReference type="Proteomes" id="UP000030013">
    <property type="component" value="Unassembled WGS sequence"/>
</dbReference>
<evidence type="ECO:0000313" key="2">
    <source>
        <dbReference type="EMBL" id="KGN40562.1"/>
    </source>
</evidence>
<dbReference type="OrthoDB" id="5966662at2"/>
<dbReference type="STRING" id="1385519.N801_19405"/>
<evidence type="ECO:0000256" key="1">
    <source>
        <dbReference type="SAM" id="Phobius"/>
    </source>
</evidence>
<dbReference type="InterPro" id="IPR021215">
    <property type="entry name" value="DUF2752"/>
</dbReference>
<keyword evidence="3" id="KW-1185">Reference proteome</keyword>
<feature type="transmembrane region" description="Helical" evidence="1">
    <location>
        <begin position="120"/>
        <end position="139"/>
    </location>
</feature>
<protein>
    <recommendedName>
        <fullName evidence="4">DUF2752 domain-containing protein</fullName>
    </recommendedName>
</protein>
<keyword evidence="1" id="KW-1133">Transmembrane helix</keyword>
<dbReference type="eggNOG" id="ENOG5032Y7G">
    <property type="taxonomic scope" value="Bacteria"/>
</dbReference>
<dbReference type="AlphaFoldDB" id="A0A0A0JWY7"/>
<dbReference type="Pfam" id="PF10825">
    <property type="entry name" value="DUF2752"/>
    <property type="match status" value="1"/>
</dbReference>
<sequence>MIATSVMQFETPPLTDPSVGRGRRLLWPAVAATAATGYAVVAHVLDPNQAGNYPTCPWLLLTGTFCPGCGTLRATHALTEGNVLEALQRNPLTVAAFVLMALGFARWTRRQWRGERRMTAAPAWLLYGLFWLIMAFWVARNIPGWTWLSPA</sequence>
<keyword evidence="1" id="KW-0472">Membrane</keyword>
<organism evidence="2 3">
    <name type="scientific">Knoellia aerolata DSM 18566</name>
    <dbReference type="NCBI Taxonomy" id="1385519"/>
    <lineage>
        <taxon>Bacteria</taxon>
        <taxon>Bacillati</taxon>
        <taxon>Actinomycetota</taxon>
        <taxon>Actinomycetes</taxon>
        <taxon>Micrococcales</taxon>
        <taxon>Intrasporangiaceae</taxon>
        <taxon>Knoellia</taxon>
    </lineage>
</organism>
<name>A0A0A0JWY7_9MICO</name>
<accession>A0A0A0JWY7</accession>
<evidence type="ECO:0008006" key="4">
    <source>
        <dbReference type="Google" id="ProtNLM"/>
    </source>
</evidence>
<keyword evidence="1" id="KW-0812">Transmembrane</keyword>
<feature type="transmembrane region" description="Helical" evidence="1">
    <location>
        <begin position="25"/>
        <end position="45"/>
    </location>
</feature>
<dbReference type="EMBL" id="AVPL01000038">
    <property type="protein sequence ID" value="KGN40562.1"/>
    <property type="molecule type" value="Genomic_DNA"/>
</dbReference>
<gene>
    <name evidence="2" type="ORF">N801_19405</name>
</gene>
<proteinExistence type="predicted"/>
<evidence type="ECO:0000313" key="3">
    <source>
        <dbReference type="Proteomes" id="UP000030013"/>
    </source>
</evidence>
<feature type="transmembrane region" description="Helical" evidence="1">
    <location>
        <begin position="91"/>
        <end position="108"/>
    </location>
</feature>
<comment type="caution">
    <text evidence="2">The sequence shown here is derived from an EMBL/GenBank/DDBJ whole genome shotgun (WGS) entry which is preliminary data.</text>
</comment>